<evidence type="ECO:0000313" key="4">
    <source>
        <dbReference type="Proteomes" id="UP001381693"/>
    </source>
</evidence>
<keyword evidence="2" id="KW-1133">Transmembrane helix</keyword>
<feature type="region of interest" description="Disordered" evidence="1">
    <location>
        <begin position="148"/>
        <end position="180"/>
    </location>
</feature>
<sequence>MRWSHLVRISGHLLICLTEKVQPLIILHKYHGILIQCTFPFKYYRKKTWSILSSIWLQVLFVTAFEANHGVKNINWKFLEPSSESESLQYSKMASWDDQDLHLFSSMPFVQFPESIVKPQEHLSYEDYPASSSREKSSHDYISSDSLITSSAPDSYGSPSNSKQMTHDEESGFLANNPRIIKSNGNYGSKMSTEHYKGKQSHLDIESFHKYKEDIQLQPYPQMVTYKPYKEITVHDDGEETSRQFKDVLTRFTPSTAKKDLMKNGNQHKVSSENNQSSVETHNSKKTSFHHKDIKSDNISKRVDELVIANHVARNHAAHHTKNEMTPRNEHSNRFGLIKVLLDITRTLLAALQERIKEKNEVESRSFPLFGFLSFLMLLLNSILLIIQNININNTNNNNNNNNNNNDNNNNNNNNNNTGRRLSSILDDFDLGFNLDRVCTLSHSTMFTVMHKSRTACNYVFSINFIISNSLHYPPVKRYISIPKFTVTISWLSPRSYQVPFLGTLTTYLLRSLISYDPCPLKRLSKSSKCVRSMVNCVIPRKELSAVSLQLLKESFHDGRKNLD</sequence>
<dbReference type="PANTHER" id="PTHR34306">
    <property type="entry name" value="RAD60-SLD DOMAIN-CONTAINING PROTEIN"/>
    <property type="match status" value="1"/>
</dbReference>
<proteinExistence type="predicted"/>
<evidence type="ECO:0000256" key="2">
    <source>
        <dbReference type="SAM" id="Phobius"/>
    </source>
</evidence>
<comment type="caution">
    <text evidence="3">The sequence shown here is derived from an EMBL/GenBank/DDBJ whole genome shotgun (WGS) entry which is preliminary data.</text>
</comment>
<reference evidence="3 4" key="1">
    <citation type="submission" date="2023-11" db="EMBL/GenBank/DDBJ databases">
        <title>Halocaridina rubra genome assembly.</title>
        <authorList>
            <person name="Smith C."/>
        </authorList>
    </citation>
    <scope>NUCLEOTIDE SEQUENCE [LARGE SCALE GENOMIC DNA]</scope>
    <source>
        <strain evidence="3">EP-1</strain>
        <tissue evidence="3">Whole</tissue>
    </source>
</reference>
<dbReference type="Proteomes" id="UP001381693">
    <property type="component" value="Unassembled WGS sequence"/>
</dbReference>
<feature type="region of interest" description="Disordered" evidence="1">
    <location>
        <begin position="398"/>
        <end position="419"/>
    </location>
</feature>
<keyword evidence="4" id="KW-1185">Reference proteome</keyword>
<feature type="compositionally biased region" description="Low complexity" evidence="1">
    <location>
        <begin position="398"/>
        <end position="417"/>
    </location>
</feature>
<organism evidence="3 4">
    <name type="scientific">Halocaridina rubra</name>
    <name type="common">Hawaiian red shrimp</name>
    <dbReference type="NCBI Taxonomy" id="373956"/>
    <lineage>
        <taxon>Eukaryota</taxon>
        <taxon>Metazoa</taxon>
        <taxon>Ecdysozoa</taxon>
        <taxon>Arthropoda</taxon>
        <taxon>Crustacea</taxon>
        <taxon>Multicrustacea</taxon>
        <taxon>Malacostraca</taxon>
        <taxon>Eumalacostraca</taxon>
        <taxon>Eucarida</taxon>
        <taxon>Decapoda</taxon>
        <taxon>Pleocyemata</taxon>
        <taxon>Caridea</taxon>
        <taxon>Atyoidea</taxon>
        <taxon>Atyidae</taxon>
        <taxon>Halocaridina</taxon>
    </lineage>
</organism>
<dbReference type="PANTHER" id="PTHR34306:SF3">
    <property type="entry name" value="BROMODOMAIN-CONTAINING PROTEIN DDB_G0278469-RELATED"/>
    <property type="match status" value="1"/>
</dbReference>
<keyword evidence="2" id="KW-0812">Transmembrane</keyword>
<dbReference type="EMBL" id="JAXCGZ010015429">
    <property type="protein sequence ID" value="KAK7070311.1"/>
    <property type="molecule type" value="Genomic_DNA"/>
</dbReference>
<keyword evidence="2" id="KW-0472">Membrane</keyword>
<gene>
    <name evidence="3" type="ORF">SK128_026838</name>
</gene>
<dbReference type="AlphaFoldDB" id="A0AAN8ZVN5"/>
<feature type="transmembrane region" description="Helical" evidence="2">
    <location>
        <begin position="367"/>
        <end position="387"/>
    </location>
</feature>
<feature type="region of interest" description="Disordered" evidence="1">
    <location>
        <begin position="259"/>
        <end position="294"/>
    </location>
</feature>
<evidence type="ECO:0000313" key="3">
    <source>
        <dbReference type="EMBL" id="KAK7070311.1"/>
    </source>
</evidence>
<evidence type="ECO:0000256" key="1">
    <source>
        <dbReference type="SAM" id="MobiDB-lite"/>
    </source>
</evidence>
<accession>A0AAN8ZVN5</accession>
<feature type="compositionally biased region" description="Polar residues" evidence="1">
    <location>
        <begin position="264"/>
        <end position="281"/>
    </location>
</feature>
<protein>
    <submittedName>
        <fullName evidence="3">Uncharacterized protein</fullName>
    </submittedName>
</protein>
<feature type="compositionally biased region" description="Polar residues" evidence="1">
    <location>
        <begin position="148"/>
        <end position="164"/>
    </location>
</feature>
<name>A0AAN8ZVN5_HALRR</name>